<feature type="chain" id="PRO_5007475289" description="Lipoprotein" evidence="1">
    <location>
        <begin position="22"/>
        <end position="143"/>
    </location>
</feature>
<feature type="signal peptide" evidence="1">
    <location>
        <begin position="1"/>
        <end position="21"/>
    </location>
</feature>
<dbReference type="STRING" id="1617426.TR69_WS6001000487"/>
<sequence length="143" mass="15684">MKKFASVLALIALAACTPVMVDNEPSPTPVPSEYAEPTRPPYDVKTTFTDEERGISVEFSYGNGRYYYYGTVTTPTPCHKVLVDTRIAESFPEQVTMDVTVEATDAVCAQVIAEQVFSGEIQVSEQASLTLLFEGTEVSRETN</sequence>
<evidence type="ECO:0000256" key="1">
    <source>
        <dbReference type="SAM" id="SignalP"/>
    </source>
</evidence>
<organism evidence="2 3">
    <name type="scientific">candidate division WS6 bacterium OLB20</name>
    <dbReference type="NCBI Taxonomy" id="1617426"/>
    <lineage>
        <taxon>Bacteria</taxon>
        <taxon>Candidatus Dojkabacteria</taxon>
    </lineage>
</organism>
<dbReference type="AlphaFoldDB" id="A0A136LXV8"/>
<dbReference type="EMBL" id="JYNZ01000003">
    <property type="protein sequence ID" value="KXK26483.1"/>
    <property type="molecule type" value="Genomic_DNA"/>
</dbReference>
<keyword evidence="1" id="KW-0732">Signal</keyword>
<accession>A0A136LXV8</accession>
<gene>
    <name evidence="2" type="ORF">TR69_WS6001000487</name>
</gene>
<comment type="caution">
    <text evidence="2">The sequence shown here is derived from an EMBL/GenBank/DDBJ whole genome shotgun (WGS) entry which is preliminary data.</text>
</comment>
<name>A0A136LXV8_9BACT</name>
<proteinExistence type="predicted"/>
<evidence type="ECO:0000313" key="3">
    <source>
        <dbReference type="Proteomes" id="UP000070457"/>
    </source>
</evidence>
<evidence type="ECO:0000313" key="2">
    <source>
        <dbReference type="EMBL" id="KXK26483.1"/>
    </source>
</evidence>
<protein>
    <recommendedName>
        <fullName evidence="4">Lipoprotein</fullName>
    </recommendedName>
</protein>
<evidence type="ECO:0008006" key="4">
    <source>
        <dbReference type="Google" id="ProtNLM"/>
    </source>
</evidence>
<dbReference type="PROSITE" id="PS51257">
    <property type="entry name" value="PROKAR_LIPOPROTEIN"/>
    <property type="match status" value="1"/>
</dbReference>
<reference evidence="2 3" key="1">
    <citation type="submission" date="2015-02" db="EMBL/GenBank/DDBJ databases">
        <title>Improved understanding of the partial-nitritation anammox process through 23 genomes representing the majority of the microbial community.</title>
        <authorList>
            <person name="Speth D.R."/>
            <person name="In T Zandt M."/>
            <person name="Guerrero Cruz S."/>
            <person name="Jetten M.S."/>
            <person name="Dutilh B.E."/>
        </authorList>
    </citation>
    <scope>NUCLEOTIDE SEQUENCE [LARGE SCALE GENOMIC DNA]</scope>
    <source>
        <strain evidence="2">OLB20</strain>
    </source>
</reference>
<dbReference type="Proteomes" id="UP000070457">
    <property type="component" value="Unassembled WGS sequence"/>
</dbReference>